<protein>
    <submittedName>
        <fullName evidence="2">Prolyl endopeptidase</fullName>
        <ecNumber evidence="2">3.4.21.26</ecNumber>
    </submittedName>
</protein>
<evidence type="ECO:0000313" key="2">
    <source>
        <dbReference type="EMBL" id="KAA6322083.1"/>
    </source>
</evidence>
<proteinExistence type="predicted"/>
<reference evidence="2" key="1">
    <citation type="submission" date="2019-03" db="EMBL/GenBank/DDBJ databases">
        <title>Single cell metagenomics reveals metabolic interactions within the superorganism composed of flagellate Streblomastix strix and complex community of Bacteroidetes bacteria on its surface.</title>
        <authorList>
            <person name="Treitli S.C."/>
            <person name="Kolisko M."/>
            <person name="Husnik F."/>
            <person name="Keeling P."/>
            <person name="Hampl V."/>
        </authorList>
    </citation>
    <scope>NUCLEOTIDE SEQUENCE</scope>
    <source>
        <strain evidence="2">STM</strain>
    </source>
</reference>
<dbReference type="InterPro" id="IPR029058">
    <property type="entry name" value="AB_hydrolase_fold"/>
</dbReference>
<dbReference type="SUPFAM" id="SSF50993">
    <property type="entry name" value="Peptidase/esterase 'gauge' domain"/>
    <property type="match status" value="1"/>
</dbReference>
<dbReference type="PANTHER" id="PTHR42881">
    <property type="entry name" value="PROLYL ENDOPEPTIDASE"/>
    <property type="match status" value="1"/>
</dbReference>
<feature type="domain" description="Peptidase S9A N-terminal" evidence="1">
    <location>
        <begin position="27"/>
        <end position="414"/>
    </location>
</feature>
<dbReference type="EMBL" id="SNRY01003135">
    <property type="protein sequence ID" value="KAA6322083.1"/>
    <property type="molecule type" value="Genomic_DNA"/>
</dbReference>
<dbReference type="AlphaFoldDB" id="A0A5J4QN76"/>
<accession>A0A5J4QN76</accession>
<gene>
    <name evidence="2" type="ORF">EZS27_028343</name>
</gene>
<dbReference type="EC" id="3.4.21.26" evidence="2"/>
<dbReference type="Pfam" id="PF02897">
    <property type="entry name" value="Peptidase_S9_N"/>
    <property type="match status" value="1"/>
</dbReference>
<comment type="caution">
    <text evidence="2">The sequence shown here is derived from an EMBL/GenBank/DDBJ whole genome shotgun (WGS) entry which is preliminary data.</text>
</comment>
<keyword evidence="2" id="KW-0378">Hydrolase</keyword>
<dbReference type="Gene3D" id="2.130.10.120">
    <property type="entry name" value="Prolyl oligopeptidase, N-terminal domain"/>
    <property type="match status" value="1"/>
</dbReference>
<dbReference type="GO" id="GO:0005829">
    <property type="term" value="C:cytosol"/>
    <property type="evidence" value="ECO:0007669"/>
    <property type="project" value="TreeGrafter"/>
</dbReference>
<dbReference type="Gene3D" id="3.40.50.1820">
    <property type="entry name" value="alpha/beta hydrolase"/>
    <property type="match status" value="1"/>
</dbReference>
<dbReference type="GO" id="GO:0070012">
    <property type="term" value="F:oligopeptidase activity"/>
    <property type="evidence" value="ECO:0007669"/>
    <property type="project" value="TreeGrafter"/>
</dbReference>
<sequence>MKKAFLLLFAGIMATSCSQQKTIIYPQTEKTNVVDTYFDTEVPDPYRWLENDTSAATAAWVEAQNRITNDYLSRIPFRNALLNRITELTDYEKRGAPFKKHGKYYFYKNDGLQNQSVLYMQDTSDGEARVFLDPNKLSDDGTVALTGISFSNDGKYIAYTVSRSGSDWREIYVIDIATGELQDDHIQWAKFTGASWRGNGFYYSAYDAPGKGSAYSSMNENHKIYYHTLGQPQSNDKLVYQNTKYPKRFYTASVSEDEKVLFISESGEGHGNALYIEDPKKNTFVQLADNMDYDHYPIEVIGNTIYFFTNNGAPKYRLMTADISKPIFKDWKDLVPESDIVLSNAQVIDNKFFLVYEKDASNRAYVYDLNGKELHEITLPSLGSVDFSGDKDEKDCYFTFASFITPGTIYKYDTD</sequence>
<dbReference type="PROSITE" id="PS51257">
    <property type="entry name" value="PROKAR_LIPOPROTEIN"/>
    <property type="match status" value="1"/>
</dbReference>
<evidence type="ECO:0000259" key="1">
    <source>
        <dbReference type="Pfam" id="PF02897"/>
    </source>
</evidence>
<feature type="non-terminal residue" evidence="2">
    <location>
        <position position="415"/>
    </location>
</feature>
<organism evidence="2">
    <name type="scientific">termite gut metagenome</name>
    <dbReference type="NCBI Taxonomy" id="433724"/>
    <lineage>
        <taxon>unclassified sequences</taxon>
        <taxon>metagenomes</taxon>
        <taxon>organismal metagenomes</taxon>
    </lineage>
</organism>
<dbReference type="InterPro" id="IPR023302">
    <property type="entry name" value="Pept_S9A_N"/>
</dbReference>
<dbReference type="PANTHER" id="PTHR42881:SF2">
    <property type="entry name" value="PROLYL ENDOPEPTIDASE"/>
    <property type="match status" value="1"/>
</dbReference>
<name>A0A5J4QN76_9ZZZZ</name>
<dbReference type="InterPro" id="IPR051167">
    <property type="entry name" value="Prolyl_oligopep/macrocyclase"/>
</dbReference>
<dbReference type="FunFam" id="2.130.10.120:FF:000001">
    <property type="entry name" value="Prolyl endopeptidase"/>
    <property type="match status" value="1"/>
</dbReference>
<dbReference type="GO" id="GO:0004252">
    <property type="term" value="F:serine-type endopeptidase activity"/>
    <property type="evidence" value="ECO:0007669"/>
    <property type="project" value="UniProtKB-EC"/>
</dbReference>